<dbReference type="RefSeq" id="XP_002849962.1">
    <property type="nucleotide sequence ID" value="XM_002849916.1"/>
</dbReference>
<sequence>MLRKEGLLSGDNIGIQADERFADCLRQLIKQNIPGLESTIIYPHLLLKDCKLEMLLCAPAAMMCLAAVVEIKIVLDGLFEVNLHHHNSAFVLLVCSMVSSLAPTHGLYKAEHASIA</sequence>
<name>C5FBJ4_ARTOC</name>
<dbReference type="AlphaFoldDB" id="C5FBJ4"/>
<evidence type="ECO:0000313" key="1">
    <source>
        <dbReference type="EMBL" id="EEQ27178.1"/>
    </source>
</evidence>
<organism evidence="1 2">
    <name type="scientific">Arthroderma otae (strain ATCC MYA-4605 / CBS 113480)</name>
    <name type="common">Microsporum canis</name>
    <dbReference type="NCBI Taxonomy" id="554155"/>
    <lineage>
        <taxon>Eukaryota</taxon>
        <taxon>Fungi</taxon>
        <taxon>Dikarya</taxon>
        <taxon>Ascomycota</taxon>
        <taxon>Pezizomycotina</taxon>
        <taxon>Eurotiomycetes</taxon>
        <taxon>Eurotiomycetidae</taxon>
        <taxon>Onygenales</taxon>
        <taxon>Arthrodermataceae</taxon>
        <taxon>Microsporum</taxon>
    </lineage>
</organism>
<keyword evidence="2" id="KW-1185">Reference proteome</keyword>
<evidence type="ECO:0000313" key="2">
    <source>
        <dbReference type="Proteomes" id="UP000002035"/>
    </source>
</evidence>
<dbReference type="VEuPathDB" id="FungiDB:MCYG_00066"/>
<dbReference type="Proteomes" id="UP000002035">
    <property type="component" value="Unassembled WGS sequence"/>
</dbReference>
<reference evidence="2" key="1">
    <citation type="journal article" date="2012" name="MBio">
        <title>Comparative genome analysis of Trichophyton rubrum and related dermatophytes reveals candidate genes involved in infection.</title>
        <authorList>
            <person name="Martinez D.A."/>
            <person name="Oliver B.G."/>
            <person name="Graeser Y."/>
            <person name="Goldberg J.M."/>
            <person name="Li W."/>
            <person name="Martinez-Rossi N.M."/>
            <person name="Monod M."/>
            <person name="Shelest E."/>
            <person name="Barton R.C."/>
            <person name="Birch E."/>
            <person name="Brakhage A.A."/>
            <person name="Chen Z."/>
            <person name="Gurr S.J."/>
            <person name="Heiman D."/>
            <person name="Heitman J."/>
            <person name="Kosti I."/>
            <person name="Rossi A."/>
            <person name="Saif S."/>
            <person name="Samalova M."/>
            <person name="Saunders C.W."/>
            <person name="Shea T."/>
            <person name="Summerbell R.C."/>
            <person name="Xu J."/>
            <person name="Young S."/>
            <person name="Zeng Q."/>
            <person name="Birren B.W."/>
            <person name="Cuomo C.A."/>
            <person name="White T.C."/>
        </authorList>
    </citation>
    <scope>NUCLEOTIDE SEQUENCE [LARGE SCALE GENOMIC DNA]</scope>
    <source>
        <strain evidence="2">ATCC MYA-4605 / CBS 113480</strain>
    </source>
</reference>
<gene>
    <name evidence="1" type="ORF">MCYG_00066</name>
</gene>
<proteinExistence type="predicted"/>
<dbReference type="HOGENOM" id="CLU_2096321_0_0_1"/>
<accession>C5FBJ4</accession>
<dbReference type="EMBL" id="DS995701">
    <property type="protein sequence ID" value="EEQ27178.1"/>
    <property type="molecule type" value="Genomic_DNA"/>
</dbReference>
<dbReference type="GeneID" id="9223416"/>
<protein>
    <submittedName>
        <fullName evidence="1">Uncharacterized protein</fullName>
    </submittedName>
</protein>